<dbReference type="PANTHER" id="PTHR12872">
    <property type="entry name" value="ALPHA-N-ACETYLGLUCOSAMINIDASE"/>
    <property type="match status" value="1"/>
</dbReference>
<evidence type="ECO:0000313" key="2">
    <source>
        <dbReference type="EMBL" id="WOH10514.1"/>
    </source>
</evidence>
<dbReference type="AlphaFoldDB" id="A0AAF0XP12"/>
<accession>A0AAF0XP12</accession>
<dbReference type="Pfam" id="PF05089">
    <property type="entry name" value="NAGLU"/>
    <property type="match status" value="1"/>
</dbReference>
<reference evidence="2" key="1">
    <citation type="journal article" date="2016" name="Nat. Genet.">
        <title>A high-quality carrot genome assembly provides new insights into carotenoid accumulation and asterid genome evolution.</title>
        <authorList>
            <person name="Iorizzo M."/>
            <person name="Ellison S."/>
            <person name="Senalik D."/>
            <person name="Zeng P."/>
            <person name="Satapoomin P."/>
            <person name="Huang J."/>
            <person name="Bowman M."/>
            <person name="Iovene M."/>
            <person name="Sanseverino W."/>
            <person name="Cavagnaro P."/>
            <person name="Yildiz M."/>
            <person name="Macko-Podgorni A."/>
            <person name="Moranska E."/>
            <person name="Grzebelus E."/>
            <person name="Grzebelus D."/>
            <person name="Ashrafi H."/>
            <person name="Zheng Z."/>
            <person name="Cheng S."/>
            <person name="Spooner D."/>
            <person name="Van Deynze A."/>
            <person name="Simon P."/>
        </authorList>
    </citation>
    <scope>NUCLEOTIDE SEQUENCE</scope>
    <source>
        <tissue evidence="2">Leaf</tissue>
    </source>
</reference>
<dbReference type="InterPro" id="IPR024733">
    <property type="entry name" value="NAGLU_tim-barrel"/>
</dbReference>
<dbReference type="InterPro" id="IPR007781">
    <property type="entry name" value="NAGLU"/>
</dbReference>
<dbReference type="PANTHER" id="PTHR12872:SF3">
    <property type="entry name" value="ALPHA-N-ACETYLGLUCOSAMINIDASE"/>
    <property type="match status" value="1"/>
</dbReference>
<proteinExistence type="predicted"/>
<evidence type="ECO:0000313" key="3">
    <source>
        <dbReference type="Proteomes" id="UP000077755"/>
    </source>
</evidence>
<organism evidence="2 3">
    <name type="scientific">Daucus carota subsp. sativus</name>
    <name type="common">Carrot</name>
    <dbReference type="NCBI Taxonomy" id="79200"/>
    <lineage>
        <taxon>Eukaryota</taxon>
        <taxon>Viridiplantae</taxon>
        <taxon>Streptophyta</taxon>
        <taxon>Embryophyta</taxon>
        <taxon>Tracheophyta</taxon>
        <taxon>Spermatophyta</taxon>
        <taxon>Magnoliopsida</taxon>
        <taxon>eudicotyledons</taxon>
        <taxon>Gunneridae</taxon>
        <taxon>Pentapetalae</taxon>
        <taxon>asterids</taxon>
        <taxon>campanulids</taxon>
        <taxon>Apiales</taxon>
        <taxon>Apiaceae</taxon>
        <taxon>Apioideae</taxon>
        <taxon>Scandiceae</taxon>
        <taxon>Daucinae</taxon>
        <taxon>Daucus</taxon>
        <taxon>Daucus sect. Daucus</taxon>
    </lineage>
</organism>
<evidence type="ECO:0000259" key="1">
    <source>
        <dbReference type="Pfam" id="PF05089"/>
    </source>
</evidence>
<keyword evidence="3" id="KW-1185">Reference proteome</keyword>
<protein>
    <recommendedName>
        <fullName evidence="1">Alpha-N-acetylglucosaminidase tim-barrel domain-containing protein</fullName>
    </recommendedName>
</protein>
<dbReference type="Gene3D" id="3.20.20.80">
    <property type="entry name" value="Glycosidases"/>
    <property type="match status" value="1"/>
</dbReference>
<feature type="domain" description="Alpha-N-acetylglucosaminidase tim-barrel" evidence="1">
    <location>
        <begin position="1"/>
        <end position="160"/>
    </location>
</feature>
<gene>
    <name evidence="2" type="ORF">DCAR_0729983</name>
</gene>
<dbReference type="EMBL" id="CP093349">
    <property type="protein sequence ID" value="WOH10514.1"/>
    <property type="molecule type" value="Genomic_DNA"/>
</dbReference>
<reference evidence="2" key="2">
    <citation type="submission" date="2022-03" db="EMBL/GenBank/DDBJ databases">
        <title>Draft title - Genomic analysis of global carrot germplasm unveils the trajectory of domestication and the origin of high carotenoid orange carrot.</title>
        <authorList>
            <person name="Iorizzo M."/>
            <person name="Ellison S."/>
            <person name="Senalik D."/>
            <person name="Macko-Podgorni A."/>
            <person name="Grzebelus D."/>
            <person name="Bostan H."/>
            <person name="Rolling W."/>
            <person name="Curaba J."/>
            <person name="Simon P."/>
        </authorList>
    </citation>
    <scope>NUCLEOTIDE SEQUENCE</scope>
    <source>
        <tissue evidence="2">Leaf</tissue>
    </source>
</reference>
<name>A0AAF0XP12_DAUCS</name>
<dbReference type="Proteomes" id="UP000077755">
    <property type="component" value="Chromosome 7"/>
</dbReference>
<sequence>MYELGMTPVLPAFSGNVPAALKSVFPAAKIERLGNWFTVGSDPRWCCTYLLDATDPSFIEIGKAFIKQQLKGLYYGRGGHIYNCNTFDENTPPVDEPECISSLGAAIFEGMQSGDDKAFWLMEANLHSVPIGKMVVLDLFAEVLPIWPPSEQFYGVPYIW</sequence>